<dbReference type="EMBL" id="PCWN01000001">
    <property type="protein sequence ID" value="PIR04501.1"/>
    <property type="molecule type" value="Genomic_DNA"/>
</dbReference>
<accession>A0A2H0N6I1</accession>
<evidence type="ECO:0000313" key="2">
    <source>
        <dbReference type="EMBL" id="PIR04501.1"/>
    </source>
</evidence>
<dbReference type="SUPFAM" id="SSF160443">
    <property type="entry name" value="SMR domain-like"/>
    <property type="match status" value="1"/>
</dbReference>
<evidence type="ECO:0000313" key="3">
    <source>
        <dbReference type="Proteomes" id="UP000229600"/>
    </source>
</evidence>
<sequence>MDNFFGPSLDKNIIEIDLHGIADLHEALLVLEKELFYVSKSQQRYCRVIHGIGSGRLASGVAEALSKNPMVVEFKTEESGGSCLVFL</sequence>
<dbReference type="Pfam" id="PF01713">
    <property type="entry name" value="Smr"/>
    <property type="match status" value="1"/>
</dbReference>
<dbReference type="InterPro" id="IPR002625">
    <property type="entry name" value="Smr_dom"/>
</dbReference>
<dbReference type="Gene3D" id="3.30.1370.110">
    <property type="match status" value="1"/>
</dbReference>
<proteinExistence type="predicted"/>
<dbReference type="InterPro" id="IPR036063">
    <property type="entry name" value="Smr_dom_sf"/>
</dbReference>
<organism evidence="2 3">
    <name type="scientific">Candidatus Magasanikbacteria bacterium CG11_big_fil_rev_8_21_14_0_20_39_34</name>
    <dbReference type="NCBI Taxonomy" id="1974653"/>
    <lineage>
        <taxon>Bacteria</taxon>
        <taxon>Candidatus Magasanikiibacteriota</taxon>
    </lineage>
</organism>
<evidence type="ECO:0000259" key="1">
    <source>
        <dbReference type="PROSITE" id="PS50828"/>
    </source>
</evidence>
<dbReference type="AlphaFoldDB" id="A0A2H0N6I1"/>
<feature type="domain" description="Smr" evidence="1">
    <location>
        <begin position="16"/>
        <end position="87"/>
    </location>
</feature>
<dbReference type="PROSITE" id="PS50828">
    <property type="entry name" value="SMR"/>
    <property type="match status" value="1"/>
</dbReference>
<gene>
    <name evidence="2" type="ORF">COV59_00010</name>
</gene>
<name>A0A2H0N6I1_9BACT</name>
<reference evidence="2 3" key="1">
    <citation type="submission" date="2017-09" db="EMBL/GenBank/DDBJ databases">
        <title>Depth-based differentiation of microbial function through sediment-hosted aquifers and enrichment of novel symbionts in the deep terrestrial subsurface.</title>
        <authorList>
            <person name="Probst A.J."/>
            <person name="Ladd B."/>
            <person name="Jarett J.K."/>
            <person name="Geller-Mcgrath D.E."/>
            <person name="Sieber C.M."/>
            <person name="Emerson J.B."/>
            <person name="Anantharaman K."/>
            <person name="Thomas B.C."/>
            <person name="Malmstrom R."/>
            <person name="Stieglmeier M."/>
            <person name="Klingl A."/>
            <person name="Woyke T."/>
            <person name="Ryan C.M."/>
            <person name="Banfield J.F."/>
        </authorList>
    </citation>
    <scope>NUCLEOTIDE SEQUENCE [LARGE SCALE GENOMIC DNA]</scope>
    <source>
        <strain evidence="2">CG11_big_fil_rev_8_21_14_0_20_39_34</strain>
    </source>
</reference>
<protein>
    <recommendedName>
        <fullName evidence="1">Smr domain-containing protein</fullName>
    </recommendedName>
</protein>
<dbReference type="Proteomes" id="UP000229600">
    <property type="component" value="Unassembled WGS sequence"/>
</dbReference>
<comment type="caution">
    <text evidence="2">The sequence shown here is derived from an EMBL/GenBank/DDBJ whole genome shotgun (WGS) entry which is preliminary data.</text>
</comment>